<accession>A0A3E4UQE4</accession>
<evidence type="ECO:0000256" key="1">
    <source>
        <dbReference type="SAM" id="Phobius"/>
    </source>
</evidence>
<name>A0A3E4UQE4_BACSE</name>
<keyword evidence="1" id="KW-0472">Membrane</keyword>
<proteinExistence type="predicted"/>
<evidence type="ECO:0000313" key="3">
    <source>
        <dbReference type="Proteomes" id="UP000261223"/>
    </source>
</evidence>
<evidence type="ECO:0000313" key="2">
    <source>
        <dbReference type="EMBL" id="RGM14028.1"/>
    </source>
</evidence>
<keyword evidence="1" id="KW-1133">Transmembrane helix</keyword>
<sequence length="110" mass="12673">MVFFILWLNMPGFGKAGISFLICIRLSFALIVQGLAKKYRSEARMIFSANRSKGPPCSIRGKRLPLQVRNRNAEHCLIPRWKTFIPQPGYIPQRKSTKENLFLKDSLVHL</sequence>
<keyword evidence="1" id="KW-0812">Transmembrane</keyword>
<feature type="transmembrane region" description="Helical" evidence="1">
    <location>
        <begin position="16"/>
        <end position="36"/>
    </location>
</feature>
<protein>
    <submittedName>
        <fullName evidence="2">Uncharacterized protein</fullName>
    </submittedName>
</protein>
<dbReference type="AlphaFoldDB" id="A0A3E4UQE4"/>
<gene>
    <name evidence="2" type="ORF">DXC34_07075</name>
</gene>
<reference evidence="2 3" key="1">
    <citation type="submission" date="2018-08" db="EMBL/GenBank/DDBJ databases">
        <title>A genome reference for cultivated species of the human gut microbiota.</title>
        <authorList>
            <person name="Zou Y."/>
            <person name="Xue W."/>
            <person name="Luo G."/>
        </authorList>
    </citation>
    <scope>NUCLEOTIDE SEQUENCE [LARGE SCALE GENOMIC DNA]</scope>
    <source>
        <strain evidence="2 3">TF03-6</strain>
    </source>
</reference>
<organism evidence="2 3">
    <name type="scientific">Bacteroides stercoris</name>
    <dbReference type="NCBI Taxonomy" id="46506"/>
    <lineage>
        <taxon>Bacteria</taxon>
        <taxon>Pseudomonadati</taxon>
        <taxon>Bacteroidota</taxon>
        <taxon>Bacteroidia</taxon>
        <taxon>Bacteroidales</taxon>
        <taxon>Bacteroidaceae</taxon>
        <taxon>Bacteroides</taxon>
    </lineage>
</organism>
<comment type="caution">
    <text evidence="2">The sequence shown here is derived from an EMBL/GenBank/DDBJ whole genome shotgun (WGS) entry which is preliminary data.</text>
</comment>
<dbReference type="Proteomes" id="UP000261223">
    <property type="component" value="Unassembled WGS sequence"/>
</dbReference>
<dbReference type="EMBL" id="QSSV01000007">
    <property type="protein sequence ID" value="RGM14028.1"/>
    <property type="molecule type" value="Genomic_DNA"/>
</dbReference>